<protein>
    <submittedName>
        <fullName evidence="3">Coiled-coil domain-containing protein 12</fullName>
    </submittedName>
</protein>
<sequence>MASKEDGAPAQTSENVGKLEENALKRKERLRQLREQRKRKIDPEHDNSQASEALPKPVFRTYRPNDENLQDLQIPDAQPERIEDKVKETLSQEASVDLLDKEIDITTLAPLKPDWDLKRDIAGKLDKLGRRTKRAVAELIRERLRENKEDLARVVQNVQPDADVDDDDDDD</sequence>
<keyword evidence="2" id="KW-1185">Reference proteome</keyword>
<evidence type="ECO:0000313" key="2">
    <source>
        <dbReference type="Proteomes" id="UP000694867"/>
    </source>
</evidence>
<evidence type="ECO:0000313" key="3">
    <source>
        <dbReference type="RefSeq" id="XP_003737127.1"/>
    </source>
</evidence>
<organism evidence="2 3">
    <name type="scientific">Galendromus occidentalis</name>
    <name type="common">western predatory mite</name>
    <dbReference type="NCBI Taxonomy" id="34638"/>
    <lineage>
        <taxon>Eukaryota</taxon>
        <taxon>Metazoa</taxon>
        <taxon>Ecdysozoa</taxon>
        <taxon>Arthropoda</taxon>
        <taxon>Chelicerata</taxon>
        <taxon>Arachnida</taxon>
        <taxon>Acari</taxon>
        <taxon>Parasitiformes</taxon>
        <taxon>Mesostigmata</taxon>
        <taxon>Gamasina</taxon>
        <taxon>Phytoseioidea</taxon>
        <taxon>Phytoseiidae</taxon>
        <taxon>Typhlodrominae</taxon>
        <taxon>Galendromus</taxon>
    </lineage>
</organism>
<name>A0AAJ6QM11_9ACAR</name>
<accession>A0AAJ6QM11</accession>
<reference evidence="3" key="1">
    <citation type="submission" date="2025-08" db="UniProtKB">
        <authorList>
            <consortium name="RefSeq"/>
        </authorList>
    </citation>
    <scope>IDENTIFICATION</scope>
</reference>
<dbReference type="GO" id="GO:0071014">
    <property type="term" value="C:post-mRNA release spliceosomal complex"/>
    <property type="evidence" value="ECO:0007669"/>
    <property type="project" value="TreeGrafter"/>
</dbReference>
<feature type="region of interest" description="Disordered" evidence="1">
    <location>
        <begin position="1"/>
        <end position="71"/>
    </location>
</feature>
<feature type="region of interest" description="Disordered" evidence="1">
    <location>
        <begin position="151"/>
        <end position="171"/>
    </location>
</feature>
<feature type="compositionally biased region" description="Acidic residues" evidence="1">
    <location>
        <begin position="162"/>
        <end position="171"/>
    </location>
</feature>
<dbReference type="GeneID" id="100897277"/>
<dbReference type="Pfam" id="PF08315">
    <property type="entry name" value="cwf18"/>
    <property type="match status" value="1"/>
</dbReference>
<feature type="compositionally biased region" description="Basic and acidic residues" evidence="1">
    <location>
        <begin position="17"/>
        <end position="47"/>
    </location>
</feature>
<evidence type="ECO:0000256" key="1">
    <source>
        <dbReference type="SAM" id="MobiDB-lite"/>
    </source>
</evidence>
<dbReference type="Proteomes" id="UP000694867">
    <property type="component" value="Unplaced"/>
</dbReference>
<dbReference type="PANTHER" id="PTHR31551">
    <property type="entry name" value="PRE-MRNA-SPLICING FACTOR CWF18"/>
    <property type="match status" value="1"/>
</dbReference>
<gene>
    <name evidence="3" type="primary">LOC100897277</name>
</gene>
<dbReference type="RefSeq" id="XP_003737127.1">
    <property type="nucleotide sequence ID" value="XM_003737079.2"/>
</dbReference>
<dbReference type="PANTHER" id="PTHR31551:SF1">
    <property type="entry name" value="COILED-COIL DOMAIN-CONTAINING PROTEIN 12"/>
    <property type="match status" value="1"/>
</dbReference>
<dbReference type="AlphaFoldDB" id="A0AAJ6QM11"/>
<dbReference type="KEGG" id="goe:100897277"/>
<dbReference type="InterPro" id="IPR013169">
    <property type="entry name" value="mRNA_splic_Cwf18-like"/>
</dbReference>
<proteinExistence type="predicted"/>
<dbReference type="GO" id="GO:0005684">
    <property type="term" value="C:U2-type spliceosomal complex"/>
    <property type="evidence" value="ECO:0007669"/>
    <property type="project" value="TreeGrafter"/>
</dbReference>